<dbReference type="PROSITE" id="PS50263">
    <property type="entry name" value="CN_HYDROLASE"/>
    <property type="match status" value="1"/>
</dbReference>
<evidence type="ECO:0000256" key="1">
    <source>
        <dbReference type="ARBA" id="ARBA00010613"/>
    </source>
</evidence>
<comment type="similarity">
    <text evidence="1">Belongs to the carbon-nitrogen hydrolase superfamily. NIT1/NIT2 family.</text>
</comment>
<feature type="domain" description="CN hydrolase" evidence="3">
    <location>
        <begin position="5"/>
        <end position="262"/>
    </location>
</feature>
<dbReference type="PROSITE" id="PS01227">
    <property type="entry name" value="UPF0012"/>
    <property type="match status" value="1"/>
</dbReference>
<protein>
    <submittedName>
        <fullName evidence="4">Carbon-nitrogen hydrolase</fullName>
    </submittedName>
</protein>
<keyword evidence="5" id="KW-1185">Reference proteome</keyword>
<reference evidence="4 5" key="1">
    <citation type="submission" date="2017-08" db="EMBL/GenBank/DDBJ databases">
        <title>Halovibrio sewagensis sp. nov., isolated from wastewater of high salinity.</title>
        <authorList>
            <person name="Dong X."/>
            <person name="Zhang G."/>
        </authorList>
    </citation>
    <scope>NUCLEOTIDE SEQUENCE [LARGE SCALE GENOMIC DNA]</scope>
    <source>
        <strain evidence="4 5">YL5-2</strain>
    </source>
</reference>
<name>A0A2A2F1S4_9GAMM</name>
<dbReference type="GO" id="GO:0016811">
    <property type="term" value="F:hydrolase activity, acting on carbon-nitrogen (but not peptide) bonds, in linear amides"/>
    <property type="evidence" value="ECO:0007669"/>
    <property type="project" value="InterPro"/>
</dbReference>
<dbReference type="PANTHER" id="PTHR23088:SF27">
    <property type="entry name" value="DEAMINATED GLUTATHIONE AMIDASE"/>
    <property type="match status" value="1"/>
</dbReference>
<dbReference type="RefSeq" id="WP_095618291.1">
    <property type="nucleotide sequence ID" value="NZ_NSKD01000007.1"/>
</dbReference>
<dbReference type="InterPro" id="IPR003010">
    <property type="entry name" value="C-N_Hydrolase"/>
</dbReference>
<accession>A0A2A2F1S4</accession>
<dbReference type="InterPro" id="IPR001110">
    <property type="entry name" value="UPF0012_CS"/>
</dbReference>
<evidence type="ECO:0000259" key="3">
    <source>
        <dbReference type="PROSITE" id="PS50263"/>
    </source>
</evidence>
<dbReference type="SUPFAM" id="SSF56317">
    <property type="entry name" value="Carbon-nitrogen hydrolase"/>
    <property type="match status" value="1"/>
</dbReference>
<sequence length="280" mass="30926">MTASVSVAAIQMVSGFEVEQNLVRARELLEQAAGDGARVAVLPENFAAFQNRRLAELGQSEARGEDGSIQSFVGREAARLGLWIVAGSLPMGTRPDGTVVPDGRVRAACIVWNDQGERVARYDKIHLFDAMVGDSQGRYQESDLFEPGDEVVTVDTPAGRLGLSICYDLRFPELYRRLREAGAEWVVVPSAFTHRTGEAHWEPLLRARAIEDQVWICAPNQGGQHDERRQTWGHSMIIDPWGSVVAERSEDGPGVVSAVLDRDQLASTRSAIPVWEHRRL</sequence>
<dbReference type="InterPro" id="IPR045254">
    <property type="entry name" value="Nit1/2_C-N_Hydrolase"/>
</dbReference>
<keyword evidence="2 4" id="KW-0378">Hydrolase</keyword>
<evidence type="ECO:0000313" key="4">
    <source>
        <dbReference type="EMBL" id="PAU78720.1"/>
    </source>
</evidence>
<dbReference type="Pfam" id="PF00795">
    <property type="entry name" value="CN_hydrolase"/>
    <property type="match status" value="1"/>
</dbReference>
<dbReference type="Proteomes" id="UP000218896">
    <property type="component" value="Unassembled WGS sequence"/>
</dbReference>
<gene>
    <name evidence="4" type="ORF">CK501_13625</name>
</gene>
<dbReference type="InterPro" id="IPR036526">
    <property type="entry name" value="C-N_Hydrolase_sf"/>
</dbReference>
<evidence type="ECO:0000256" key="2">
    <source>
        <dbReference type="ARBA" id="ARBA00022801"/>
    </source>
</evidence>
<dbReference type="EMBL" id="NSKD01000007">
    <property type="protein sequence ID" value="PAU78720.1"/>
    <property type="molecule type" value="Genomic_DNA"/>
</dbReference>
<dbReference type="OrthoDB" id="9811121at2"/>
<organism evidence="4 5">
    <name type="scientific">Halovibrio salipaludis</name>
    <dbReference type="NCBI Taxonomy" id="2032626"/>
    <lineage>
        <taxon>Bacteria</taxon>
        <taxon>Pseudomonadati</taxon>
        <taxon>Pseudomonadota</taxon>
        <taxon>Gammaproteobacteria</taxon>
        <taxon>Oceanospirillales</taxon>
        <taxon>Halomonadaceae</taxon>
        <taxon>Halovibrio</taxon>
    </lineage>
</organism>
<comment type="caution">
    <text evidence="4">The sequence shown here is derived from an EMBL/GenBank/DDBJ whole genome shotgun (WGS) entry which is preliminary data.</text>
</comment>
<dbReference type="Gene3D" id="3.60.110.10">
    <property type="entry name" value="Carbon-nitrogen hydrolase"/>
    <property type="match status" value="1"/>
</dbReference>
<proteinExistence type="inferred from homology"/>
<dbReference type="PANTHER" id="PTHR23088">
    <property type="entry name" value="NITRILASE-RELATED"/>
    <property type="match status" value="1"/>
</dbReference>
<dbReference type="AlphaFoldDB" id="A0A2A2F1S4"/>
<evidence type="ECO:0000313" key="5">
    <source>
        <dbReference type="Proteomes" id="UP000218896"/>
    </source>
</evidence>
<dbReference type="CDD" id="cd07572">
    <property type="entry name" value="nit"/>
    <property type="match status" value="1"/>
</dbReference>